<evidence type="ECO:0000256" key="4">
    <source>
        <dbReference type="ARBA" id="ARBA00022833"/>
    </source>
</evidence>
<keyword evidence="2" id="KW-0677">Repeat</keyword>
<evidence type="ECO:0000259" key="6">
    <source>
        <dbReference type="SMART" id="SM00249"/>
    </source>
</evidence>
<keyword evidence="3" id="KW-0863">Zinc-finger</keyword>
<feature type="domain" description="Zinc finger PHD-type" evidence="6">
    <location>
        <begin position="486"/>
        <end position="548"/>
    </location>
</feature>
<evidence type="ECO:0000256" key="5">
    <source>
        <dbReference type="SAM" id="MobiDB-lite"/>
    </source>
</evidence>
<dbReference type="PANTHER" id="PTHR46288:SF84">
    <property type="entry name" value="DC1 DOMAIN-CONTAINING PROTEIN"/>
    <property type="match status" value="1"/>
</dbReference>
<evidence type="ECO:0000313" key="7">
    <source>
        <dbReference type="EMBL" id="KVH87734.1"/>
    </source>
</evidence>
<reference evidence="7 8" key="1">
    <citation type="journal article" date="2016" name="Sci. Rep.">
        <title>The genome sequence of the outbreeding globe artichoke constructed de novo incorporating a phase-aware low-pass sequencing strategy of F1 progeny.</title>
        <authorList>
            <person name="Scaglione D."/>
            <person name="Reyes-Chin-Wo S."/>
            <person name="Acquadro A."/>
            <person name="Froenicke L."/>
            <person name="Portis E."/>
            <person name="Beitel C."/>
            <person name="Tirone M."/>
            <person name="Mauro R."/>
            <person name="Lo Monaco A."/>
            <person name="Mauromicale G."/>
            <person name="Faccioli P."/>
            <person name="Cattivelli L."/>
            <person name="Rieseberg L."/>
            <person name="Michelmore R."/>
            <person name="Lanteri S."/>
        </authorList>
    </citation>
    <scope>NUCLEOTIDE SEQUENCE [LARGE SCALE GENOMIC DNA]</scope>
    <source>
        <strain evidence="7">2C</strain>
    </source>
</reference>
<dbReference type="OMA" id="HPCCANP"/>
<proteinExistence type="predicted"/>
<sequence length="614" mass="67474">MDQGYKHFCHSHNLIMHQMPEGVEVSCSGCNSSGTGIVYVCWQCNFFLHEQCYRATRSLQHPSHPLHPLTLVPYPTYPSNSFYCNSCQSIGTGFSYSCADCEFDLHVQCAFSISRVPSFQTAHQYPTSYYDPDQELAIPGWNGQSINMAHNSPFVSVSYSLSNPPTAAHNPYMAPSAHSVPFPNPITSEQYYSTGQDLAYVSIPPDCQNSITTAQDPSRVQDGPSVSVPTSSQNSIAGAQYFSMAQTGPSVSVPISSQNSITGTQYPSMPPNRPSVSIPISSQNPVAGAQYSSMAQTGPSVTIPISSQNSNTGTQYPSMPQNGPSVSIPTSFQNPVTQIQYPSLVQDVASVPIPTKNENPITTTQNSNMAQKIASISVPAASPNNQLESHVESGQNQVSDKGIMHFSHPHNLFMVNLQDKEDEVACSGCEENLIGKGYSCVEPKCDFHLHESCFHLEKEIRHKSHPEHPLTLLSLTPHNDKNSEFTCNACFSDGTGFTYHCSVCTFDLHVQCVSLPETVERNDHEHVLKLFYSCPKKGEEEFSCDVCHGAVQKDRWAYYCESCDYCTHLGCVDCDECEGDSVLDAQMQLQRLQLQMEMTRQHAQLIASMGASLM</sequence>
<dbReference type="InterPro" id="IPR001965">
    <property type="entry name" value="Znf_PHD"/>
</dbReference>
<dbReference type="GO" id="GO:0008270">
    <property type="term" value="F:zinc ion binding"/>
    <property type="evidence" value="ECO:0007669"/>
    <property type="project" value="UniProtKB-KW"/>
</dbReference>
<feature type="region of interest" description="Disordered" evidence="5">
    <location>
        <begin position="287"/>
        <end position="326"/>
    </location>
</feature>
<dbReference type="SUPFAM" id="SSF57889">
    <property type="entry name" value="Cysteine-rich domain"/>
    <property type="match status" value="3"/>
</dbReference>
<dbReference type="SMART" id="SM00249">
    <property type="entry name" value="PHD"/>
    <property type="match status" value="2"/>
</dbReference>
<feature type="domain" description="Zinc finger PHD-type" evidence="6">
    <location>
        <begin position="26"/>
        <end position="88"/>
    </location>
</feature>
<dbReference type="InterPro" id="IPR004146">
    <property type="entry name" value="DC1"/>
</dbReference>
<dbReference type="EMBL" id="LEKV01005877">
    <property type="protein sequence ID" value="KVH87734.1"/>
    <property type="molecule type" value="Genomic_DNA"/>
</dbReference>
<evidence type="ECO:0000256" key="2">
    <source>
        <dbReference type="ARBA" id="ARBA00022737"/>
    </source>
</evidence>
<keyword evidence="8" id="KW-1185">Reference proteome</keyword>
<evidence type="ECO:0000256" key="3">
    <source>
        <dbReference type="ARBA" id="ARBA00022771"/>
    </source>
</evidence>
<protein>
    <submittedName>
        <fullName evidence="7">C1-like protein</fullName>
    </submittedName>
</protein>
<evidence type="ECO:0000313" key="8">
    <source>
        <dbReference type="Proteomes" id="UP000243975"/>
    </source>
</evidence>
<dbReference type="InterPro" id="IPR046349">
    <property type="entry name" value="C1-like_sf"/>
</dbReference>
<dbReference type="STRING" id="59895.A0A103XBM0"/>
<gene>
    <name evidence="7" type="ORF">Ccrd_024980</name>
</gene>
<dbReference type="Proteomes" id="UP000243975">
    <property type="component" value="Unassembled WGS sequence"/>
</dbReference>
<evidence type="ECO:0000256" key="1">
    <source>
        <dbReference type="ARBA" id="ARBA00022723"/>
    </source>
</evidence>
<dbReference type="AlphaFoldDB" id="A0A103XBM0"/>
<accession>A0A103XBM0</accession>
<keyword evidence="1" id="KW-0479">Metal-binding</keyword>
<dbReference type="Gramene" id="KVH87734">
    <property type="protein sequence ID" value="KVH87734"/>
    <property type="gene ID" value="Ccrd_024980"/>
</dbReference>
<dbReference type="CDD" id="cd15489">
    <property type="entry name" value="PHD_SF"/>
    <property type="match status" value="1"/>
</dbReference>
<dbReference type="PANTHER" id="PTHR46288">
    <property type="entry name" value="PHORBOL-ESTER/DAG-TYPE DOMAIN-CONTAINING PROTEIN"/>
    <property type="match status" value="1"/>
</dbReference>
<comment type="caution">
    <text evidence="7">The sequence shown here is derived from an EMBL/GenBank/DDBJ whole genome shotgun (WGS) entry which is preliminary data.</text>
</comment>
<organism evidence="7 8">
    <name type="scientific">Cynara cardunculus var. scolymus</name>
    <name type="common">Globe artichoke</name>
    <name type="synonym">Cynara scolymus</name>
    <dbReference type="NCBI Taxonomy" id="59895"/>
    <lineage>
        <taxon>Eukaryota</taxon>
        <taxon>Viridiplantae</taxon>
        <taxon>Streptophyta</taxon>
        <taxon>Embryophyta</taxon>
        <taxon>Tracheophyta</taxon>
        <taxon>Spermatophyta</taxon>
        <taxon>Magnoliopsida</taxon>
        <taxon>eudicotyledons</taxon>
        <taxon>Gunneridae</taxon>
        <taxon>Pentapetalae</taxon>
        <taxon>asterids</taxon>
        <taxon>campanulids</taxon>
        <taxon>Asterales</taxon>
        <taxon>Asteraceae</taxon>
        <taxon>Carduoideae</taxon>
        <taxon>Cardueae</taxon>
        <taxon>Carduinae</taxon>
        <taxon>Cynara</taxon>
    </lineage>
</organism>
<name>A0A103XBM0_CYNCS</name>
<dbReference type="Pfam" id="PF03107">
    <property type="entry name" value="C1_2"/>
    <property type="match status" value="5"/>
</dbReference>
<keyword evidence="4" id="KW-0862">Zinc</keyword>